<keyword evidence="2" id="KW-1185">Reference proteome</keyword>
<dbReference type="AlphaFoldDB" id="A0A0J9E1G6"/>
<organism evidence="1 2">
    <name type="scientific">Candidatus Rhodobacter oscarellae</name>
    <dbReference type="NCBI Taxonomy" id="1675527"/>
    <lineage>
        <taxon>Bacteria</taxon>
        <taxon>Pseudomonadati</taxon>
        <taxon>Pseudomonadota</taxon>
        <taxon>Alphaproteobacteria</taxon>
        <taxon>Rhodobacterales</taxon>
        <taxon>Rhodobacter group</taxon>
        <taxon>Rhodobacter</taxon>
    </lineage>
</organism>
<protein>
    <submittedName>
        <fullName evidence="1">Gene Transfer Agent (GTA)</fullName>
    </submittedName>
</protein>
<dbReference type="InterPro" id="IPR038666">
    <property type="entry name" value="SSP1_head-tail_sf"/>
</dbReference>
<dbReference type="Gene3D" id="2.40.10.270">
    <property type="entry name" value="Bacteriophage SPP1 head-tail adaptor protein"/>
    <property type="match status" value="1"/>
</dbReference>
<accession>A0A0J9E1G6</accession>
<dbReference type="EMBL" id="LFTY01000002">
    <property type="protein sequence ID" value="KMW56580.1"/>
    <property type="molecule type" value="Genomic_DNA"/>
</dbReference>
<name>A0A0J9E1G6_9RHOB</name>
<comment type="caution">
    <text evidence="1">The sequence shown here is derived from an EMBL/GenBank/DDBJ whole genome shotgun (WGS) entry which is preliminary data.</text>
</comment>
<dbReference type="OrthoDB" id="7570189at2"/>
<proteinExistence type="predicted"/>
<dbReference type="PATRIC" id="fig|1675527.3.peg.1627"/>
<dbReference type="Proteomes" id="UP000037178">
    <property type="component" value="Unassembled WGS sequence"/>
</dbReference>
<dbReference type="InterPro" id="IPR008767">
    <property type="entry name" value="Phage_SPP1_head-tail_adaptor"/>
</dbReference>
<dbReference type="RefSeq" id="WP_049642443.1">
    <property type="nucleotide sequence ID" value="NZ_LFTY01000002.1"/>
</dbReference>
<dbReference type="STRING" id="1675527.AIOL_001534"/>
<reference evidence="1 2" key="1">
    <citation type="submission" date="2015-06" db="EMBL/GenBank/DDBJ databases">
        <title>Draft genome sequence of an Alphaproteobacteria species associated to the Mediterranean sponge Oscarella lobularis.</title>
        <authorList>
            <person name="Jourda C."/>
            <person name="Santini S."/>
            <person name="Claverie J.-M."/>
        </authorList>
    </citation>
    <scope>NUCLEOTIDE SEQUENCE [LARGE SCALE GENOMIC DNA]</scope>
    <source>
        <strain evidence="1">IGS</strain>
    </source>
</reference>
<evidence type="ECO:0000313" key="2">
    <source>
        <dbReference type="Proteomes" id="UP000037178"/>
    </source>
</evidence>
<dbReference type="Pfam" id="PF05521">
    <property type="entry name" value="Phage_HCP"/>
    <property type="match status" value="1"/>
</dbReference>
<sequence length="113" mass="12547">MKRPQLNRKLRLEVPYRTRDNAGGYSETWQVAGTLWASVKAGTGRDAEQAGLSISTVPYKITLRAAPFGAPSRPKPGQRMRDGERIFSLLAVTEADFDARYLVCFARAEEVST</sequence>
<gene>
    <name evidence="1" type="ORF">AIOL_001534</name>
</gene>
<evidence type="ECO:0000313" key="1">
    <source>
        <dbReference type="EMBL" id="KMW56580.1"/>
    </source>
</evidence>